<feature type="region of interest" description="Disordered" evidence="2">
    <location>
        <begin position="551"/>
        <end position="575"/>
    </location>
</feature>
<dbReference type="SUPFAM" id="SSF52047">
    <property type="entry name" value="RNI-like"/>
    <property type="match status" value="1"/>
</dbReference>
<keyword evidence="5" id="KW-1185">Reference proteome</keyword>
<organism evidence="4 5">
    <name type="scientific">Ladona fulva</name>
    <name type="common">Scarce chaser dragonfly</name>
    <name type="synonym">Libellula fulva</name>
    <dbReference type="NCBI Taxonomy" id="123851"/>
    <lineage>
        <taxon>Eukaryota</taxon>
        <taxon>Metazoa</taxon>
        <taxon>Ecdysozoa</taxon>
        <taxon>Arthropoda</taxon>
        <taxon>Hexapoda</taxon>
        <taxon>Insecta</taxon>
        <taxon>Pterygota</taxon>
        <taxon>Palaeoptera</taxon>
        <taxon>Odonata</taxon>
        <taxon>Epiprocta</taxon>
        <taxon>Anisoptera</taxon>
        <taxon>Libelluloidea</taxon>
        <taxon>Libellulidae</taxon>
        <taxon>Ladona</taxon>
    </lineage>
</organism>
<dbReference type="InterPro" id="IPR006553">
    <property type="entry name" value="Leu-rich_rpt_Cys-con_subtyp"/>
</dbReference>
<dbReference type="PROSITE" id="PS50181">
    <property type="entry name" value="FBOX"/>
    <property type="match status" value="1"/>
</dbReference>
<dbReference type="InterPro" id="IPR036047">
    <property type="entry name" value="F-box-like_dom_sf"/>
</dbReference>
<name>A0A8K0K0X8_LADFU</name>
<dbReference type="AlphaFoldDB" id="A0A8K0K0X8"/>
<proteinExistence type="predicted"/>
<dbReference type="PANTHER" id="PTHR13318:SF105">
    <property type="entry name" value="F-BOX_LRR-REPEAT PROTEIN 3"/>
    <property type="match status" value="1"/>
</dbReference>
<dbReference type="Proteomes" id="UP000792457">
    <property type="component" value="Unassembled WGS sequence"/>
</dbReference>
<gene>
    <name evidence="4" type="ORF">J437_LFUL005337</name>
</gene>
<evidence type="ECO:0000313" key="4">
    <source>
        <dbReference type="EMBL" id="KAG8225983.1"/>
    </source>
</evidence>
<reference evidence="4" key="1">
    <citation type="submission" date="2013-04" db="EMBL/GenBank/DDBJ databases">
        <authorList>
            <person name="Qu J."/>
            <person name="Murali S.C."/>
            <person name="Bandaranaike D."/>
            <person name="Bellair M."/>
            <person name="Blankenburg K."/>
            <person name="Chao H."/>
            <person name="Dinh H."/>
            <person name="Doddapaneni H."/>
            <person name="Downs B."/>
            <person name="Dugan-Rocha S."/>
            <person name="Elkadiri S."/>
            <person name="Gnanaolivu R.D."/>
            <person name="Hernandez B."/>
            <person name="Javaid M."/>
            <person name="Jayaseelan J.C."/>
            <person name="Lee S."/>
            <person name="Li M."/>
            <person name="Ming W."/>
            <person name="Munidasa M."/>
            <person name="Muniz J."/>
            <person name="Nguyen L."/>
            <person name="Ongeri F."/>
            <person name="Osuji N."/>
            <person name="Pu L.-L."/>
            <person name="Puazo M."/>
            <person name="Qu C."/>
            <person name="Quiroz J."/>
            <person name="Raj R."/>
            <person name="Weissenberger G."/>
            <person name="Xin Y."/>
            <person name="Zou X."/>
            <person name="Han Y."/>
            <person name="Richards S."/>
            <person name="Worley K."/>
            <person name="Muzny D."/>
            <person name="Gibbs R."/>
        </authorList>
    </citation>
    <scope>NUCLEOTIDE SEQUENCE</scope>
    <source>
        <strain evidence="4">Sampled in the wild</strain>
    </source>
</reference>
<dbReference type="GO" id="GO:0031146">
    <property type="term" value="P:SCF-dependent proteasomal ubiquitin-dependent protein catabolic process"/>
    <property type="evidence" value="ECO:0007669"/>
    <property type="project" value="TreeGrafter"/>
</dbReference>
<evidence type="ECO:0000256" key="1">
    <source>
        <dbReference type="ARBA" id="ARBA00022786"/>
    </source>
</evidence>
<evidence type="ECO:0000259" key="3">
    <source>
        <dbReference type="PROSITE" id="PS50181"/>
    </source>
</evidence>
<sequence length="603" mass="69919">MCRRWCCILLEEKEREKYFKLKGLRRWEKYPGSLFKQYANAQGKRNFGINNLNDDCLFEIFSYFSIKEKVELELVCRKWRRVLLDQWKMTTHLNFEKEHHFEELNISILQGILEKCGPSIQRIDLPQFHILRRSTVHMIANYCINLRHLSIQNLAFSLKDVKGLISNCKHLKSLELKRLLSRKHKNPLETLDFIRPLLERIPLESFVFMHKKDHCKFLSSLPPTLKHLELISCSKLWESSLISGLAKVTNLQSFKTSEVFDGLFYREDLYSNMSNVDEFCATSINVISYWMPFPLHKHLHNLRKLSLKNSNFVDDSVLANISEGCKKLEVLDISGYQSYYNNKRVVSDQGIAALVKNCALTDFSISYCPGLTDYGLSLMAYAGKLKKLSCTSCQNITDVGCSQLISLCIDLELLNVENCRNISAVVIASAMSAVHLRSNKKTLHLFVKGTRILESEIPYSNESLVVHGKKIKKLKRQVGRLNTRIPNSNNSLENPGEVGLSDRGKKERCLDLLQNRNSNSNRSLEIHQRAVLSHRWKKERRLDRLDNRKRNSIRSLENPGGVGLSDRGKKVASTKKRSLLRVNHRQSGRHLECYEYDEFEDYW</sequence>
<keyword evidence="1" id="KW-0833">Ubl conjugation pathway</keyword>
<evidence type="ECO:0000256" key="2">
    <source>
        <dbReference type="SAM" id="MobiDB-lite"/>
    </source>
</evidence>
<comment type="caution">
    <text evidence="4">The sequence shown here is derived from an EMBL/GenBank/DDBJ whole genome shotgun (WGS) entry which is preliminary data.</text>
</comment>
<dbReference type="SMART" id="SM00256">
    <property type="entry name" value="FBOX"/>
    <property type="match status" value="1"/>
</dbReference>
<reference evidence="4" key="2">
    <citation type="submission" date="2017-10" db="EMBL/GenBank/DDBJ databases">
        <title>Ladona fulva Genome sequencing and assembly.</title>
        <authorList>
            <person name="Murali S."/>
            <person name="Richards S."/>
            <person name="Bandaranaike D."/>
            <person name="Bellair M."/>
            <person name="Blankenburg K."/>
            <person name="Chao H."/>
            <person name="Dinh H."/>
            <person name="Doddapaneni H."/>
            <person name="Dugan-Rocha S."/>
            <person name="Elkadiri S."/>
            <person name="Gnanaolivu R."/>
            <person name="Hernandez B."/>
            <person name="Skinner E."/>
            <person name="Javaid M."/>
            <person name="Lee S."/>
            <person name="Li M."/>
            <person name="Ming W."/>
            <person name="Munidasa M."/>
            <person name="Muniz J."/>
            <person name="Nguyen L."/>
            <person name="Hughes D."/>
            <person name="Osuji N."/>
            <person name="Pu L.-L."/>
            <person name="Puazo M."/>
            <person name="Qu C."/>
            <person name="Quiroz J."/>
            <person name="Raj R."/>
            <person name="Weissenberger G."/>
            <person name="Xin Y."/>
            <person name="Zou X."/>
            <person name="Han Y."/>
            <person name="Worley K."/>
            <person name="Muzny D."/>
            <person name="Gibbs R."/>
        </authorList>
    </citation>
    <scope>NUCLEOTIDE SEQUENCE</scope>
    <source>
        <strain evidence="4">Sampled in the wild</strain>
    </source>
</reference>
<accession>A0A8K0K0X8</accession>
<dbReference type="SMART" id="SM00367">
    <property type="entry name" value="LRR_CC"/>
    <property type="match status" value="5"/>
</dbReference>
<dbReference type="InterPro" id="IPR001810">
    <property type="entry name" value="F-box_dom"/>
</dbReference>
<evidence type="ECO:0000313" key="5">
    <source>
        <dbReference type="Proteomes" id="UP000792457"/>
    </source>
</evidence>
<dbReference type="PANTHER" id="PTHR13318">
    <property type="entry name" value="PARTNER OF PAIRED, ISOFORM B-RELATED"/>
    <property type="match status" value="1"/>
</dbReference>
<dbReference type="InterPro" id="IPR032675">
    <property type="entry name" value="LRR_dom_sf"/>
</dbReference>
<feature type="domain" description="F-box" evidence="3">
    <location>
        <begin position="46"/>
        <end position="98"/>
    </location>
</feature>
<protein>
    <recommendedName>
        <fullName evidence="3">F-box domain-containing protein</fullName>
    </recommendedName>
</protein>
<dbReference type="Pfam" id="PF00646">
    <property type="entry name" value="F-box"/>
    <property type="match status" value="1"/>
</dbReference>
<dbReference type="SUPFAM" id="SSF81383">
    <property type="entry name" value="F-box domain"/>
    <property type="match status" value="1"/>
</dbReference>
<dbReference type="Gene3D" id="3.80.10.10">
    <property type="entry name" value="Ribonuclease Inhibitor"/>
    <property type="match status" value="2"/>
</dbReference>
<dbReference type="GO" id="GO:0019005">
    <property type="term" value="C:SCF ubiquitin ligase complex"/>
    <property type="evidence" value="ECO:0007669"/>
    <property type="project" value="TreeGrafter"/>
</dbReference>
<dbReference type="OrthoDB" id="549243at2759"/>
<dbReference type="EMBL" id="KZ308261">
    <property type="protein sequence ID" value="KAG8225983.1"/>
    <property type="molecule type" value="Genomic_DNA"/>
</dbReference>